<evidence type="ECO:0000313" key="3">
    <source>
        <dbReference type="Proteomes" id="UP000830167"/>
    </source>
</evidence>
<protein>
    <submittedName>
        <fullName evidence="2">Uncharacterized protein</fullName>
    </submittedName>
</protein>
<keyword evidence="1" id="KW-0175">Coiled coil</keyword>
<keyword evidence="3" id="KW-1185">Reference proteome</keyword>
<proteinExistence type="predicted"/>
<evidence type="ECO:0000313" key="2">
    <source>
        <dbReference type="EMBL" id="UOF92152.1"/>
    </source>
</evidence>
<dbReference type="RefSeq" id="WP_347438838.1">
    <property type="nucleotide sequence ID" value="NZ_CP089291.1"/>
</dbReference>
<dbReference type="Proteomes" id="UP000830167">
    <property type="component" value="Chromosome"/>
</dbReference>
<feature type="coiled-coil region" evidence="1">
    <location>
        <begin position="1"/>
        <end position="31"/>
    </location>
</feature>
<sequence length="52" mass="6121">MRNANDIAQELEDLQEQLCELYSKRRALEKEYQTAVLRFGLEGEYETAFYGS</sequence>
<reference evidence="2" key="1">
    <citation type="submission" date="2021-12" db="EMBL/GenBank/DDBJ databases">
        <title>Alicyclobacillaceae gen. nov., sp. nov., isolated from chalcocite enrichment system.</title>
        <authorList>
            <person name="Jiang Z."/>
        </authorList>
    </citation>
    <scope>NUCLEOTIDE SEQUENCE</scope>
    <source>
        <strain evidence="2">MYW30-H2</strain>
    </source>
</reference>
<accession>A0ABY4CRV5</accession>
<dbReference type="EMBL" id="CP089291">
    <property type="protein sequence ID" value="UOF92152.1"/>
    <property type="molecule type" value="Genomic_DNA"/>
</dbReference>
<name>A0ABY4CRV5_9BACL</name>
<organism evidence="2 3">
    <name type="scientific">Fodinisporobacter ferrooxydans</name>
    <dbReference type="NCBI Taxonomy" id="2901836"/>
    <lineage>
        <taxon>Bacteria</taxon>
        <taxon>Bacillati</taxon>
        <taxon>Bacillota</taxon>
        <taxon>Bacilli</taxon>
        <taxon>Bacillales</taxon>
        <taxon>Alicyclobacillaceae</taxon>
        <taxon>Fodinisporobacter</taxon>
    </lineage>
</organism>
<evidence type="ECO:0000256" key="1">
    <source>
        <dbReference type="SAM" id="Coils"/>
    </source>
</evidence>
<gene>
    <name evidence="2" type="ORF">LSG31_08130</name>
</gene>